<dbReference type="PANTHER" id="PTHR30336">
    <property type="entry name" value="INNER MEMBRANE PROTEIN, PROBABLE PERMEASE"/>
    <property type="match status" value="1"/>
</dbReference>
<dbReference type="EMBL" id="CP091511">
    <property type="protein sequence ID" value="UOO88647.1"/>
    <property type="molecule type" value="Genomic_DNA"/>
</dbReference>
<dbReference type="InterPro" id="IPR051599">
    <property type="entry name" value="Cell_Envelope_Assoc"/>
</dbReference>
<evidence type="ECO:0000313" key="2">
    <source>
        <dbReference type="EMBL" id="UOO88647.1"/>
    </source>
</evidence>
<proteinExistence type="predicted"/>
<keyword evidence="3" id="KW-1185">Reference proteome</keyword>
<evidence type="ECO:0000313" key="3">
    <source>
        <dbReference type="Proteomes" id="UP000832011"/>
    </source>
</evidence>
<gene>
    <name evidence="2" type="ORF">LVJ82_14430</name>
</gene>
<dbReference type="RefSeq" id="WP_058357663.1">
    <property type="nucleotide sequence ID" value="NZ_CABKVG010000010.1"/>
</dbReference>
<dbReference type="CDD" id="cd06259">
    <property type="entry name" value="YdcF-like"/>
    <property type="match status" value="1"/>
</dbReference>
<dbReference type="InterPro" id="IPR003848">
    <property type="entry name" value="DUF218"/>
</dbReference>
<dbReference type="Gene3D" id="3.40.50.620">
    <property type="entry name" value="HUPs"/>
    <property type="match status" value="1"/>
</dbReference>
<dbReference type="PANTHER" id="PTHR30336:SF20">
    <property type="entry name" value="DUF218 DOMAIN-CONTAINING PROTEIN"/>
    <property type="match status" value="1"/>
</dbReference>
<name>A0ABY4E5E2_9NEIS</name>
<feature type="domain" description="DUF218" evidence="1">
    <location>
        <begin position="44"/>
        <end position="169"/>
    </location>
</feature>
<dbReference type="Proteomes" id="UP000832011">
    <property type="component" value="Chromosome"/>
</dbReference>
<organism evidence="2 3">
    <name type="scientific">Vitreoscilla massiliensis</name>
    <dbReference type="NCBI Taxonomy" id="1689272"/>
    <lineage>
        <taxon>Bacteria</taxon>
        <taxon>Pseudomonadati</taxon>
        <taxon>Pseudomonadota</taxon>
        <taxon>Betaproteobacteria</taxon>
        <taxon>Neisseriales</taxon>
        <taxon>Neisseriaceae</taxon>
        <taxon>Vitreoscilla</taxon>
    </lineage>
</organism>
<reference evidence="2 3" key="1">
    <citation type="journal article" date="2022" name="Res Sq">
        <title>Evolution of multicellular longitudinally dividing oral cavity symbionts (Neisseriaceae).</title>
        <authorList>
            <person name="Nyongesa S."/>
            <person name="Weber P."/>
            <person name="Bernet E."/>
            <person name="Pullido F."/>
            <person name="Nieckarz M."/>
            <person name="Delaby M."/>
            <person name="Nieves C."/>
            <person name="Viehboeck T."/>
            <person name="Krause N."/>
            <person name="Rivera-Millot A."/>
            <person name="Nakamura A."/>
            <person name="Vischer N."/>
            <person name="VanNieuwenhze M."/>
            <person name="Brun Y."/>
            <person name="Cava F."/>
            <person name="Bulgheresi S."/>
            <person name="Veyrier F."/>
        </authorList>
    </citation>
    <scope>NUCLEOTIDE SEQUENCE [LARGE SCALE GENOMIC DNA]</scope>
    <source>
        <strain evidence="2 3">SN4</strain>
    </source>
</reference>
<evidence type="ECO:0000259" key="1">
    <source>
        <dbReference type="Pfam" id="PF02698"/>
    </source>
</evidence>
<accession>A0ABY4E5E2</accession>
<dbReference type="InterPro" id="IPR014729">
    <property type="entry name" value="Rossmann-like_a/b/a_fold"/>
</dbReference>
<dbReference type="Pfam" id="PF02698">
    <property type="entry name" value="DUF218"/>
    <property type="match status" value="1"/>
</dbReference>
<protein>
    <submittedName>
        <fullName evidence="2">YdcF family protein</fullName>
    </submittedName>
</protein>
<sequence>MAQSQKALLRSLLKRLLLVLGMWFVLHSVFVTVDGMSQPQRTADVAVVLGTTVHPDGKASPWLQARLARALELYRQNQVQNIMVSGGTGIEGHDEAQVMRDYLLQHGVPERVIWVDSHGDNTGLSAEHAAALMQKQDWYNAIVVSQFFHVSRAKMQFKKAGIAEVETASPKLFSVFEFVPLWREWPAYYVHWLGLKAH</sequence>